<keyword evidence="1" id="KW-0812">Transmembrane</keyword>
<keyword evidence="1" id="KW-0472">Membrane</keyword>
<protein>
    <submittedName>
        <fullName evidence="2">Uncharacterized protein</fullName>
    </submittedName>
</protein>
<dbReference type="EMBL" id="JADGMS010000011">
    <property type="protein sequence ID" value="KAF9672797.1"/>
    <property type="molecule type" value="Genomic_DNA"/>
</dbReference>
<sequence length="68" mass="8467">MHYELSSHQWFPFINWESDRKSQKLEVDLYRVWWSVAIKLFFVLCGSLLSRIRKIHSWCYDRRLQFVS</sequence>
<evidence type="ECO:0000256" key="1">
    <source>
        <dbReference type="SAM" id="Phobius"/>
    </source>
</evidence>
<name>A0A835JKA8_9ROSI</name>
<dbReference type="Proteomes" id="UP000657918">
    <property type="component" value="Chromosome 11"/>
</dbReference>
<reference evidence="2 3" key="1">
    <citation type="submission" date="2020-10" db="EMBL/GenBank/DDBJ databases">
        <title>Plant Genome Project.</title>
        <authorList>
            <person name="Zhang R.-G."/>
        </authorList>
    </citation>
    <scope>NUCLEOTIDE SEQUENCE [LARGE SCALE GENOMIC DNA]</scope>
    <source>
        <strain evidence="2">FAFU-HL-1</strain>
        <tissue evidence="2">Leaf</tissue>
    </source>
</reference>
<dbReference type="AlphaFoldDB" id="A0A835JKA8"/>
<keyword evidence="3" id="KW-1185">Reference proteome</keyword>
<proteinExistence type="predicted"/>
<comment type="caution">
    <text evidence="2">The sequence shown here is derived from an EMBL/GenBank/DDBJ whole genome shotgun (WGS) entry which is preliminary data.</text>
</comment>
<gene>
    <name evidence="2" type="ORF">SADUNF_Sadunf11G0081600</name>
</gene>
<keyword evidence="1" id="KW-1133">Transmembrane helix</keyword>
<feature type="transmembrane region" description="Helical" evidence="1">
    <location>
        <begin position="32"/>
        <end position="52"/>
    </location>
</feature>
<evidence type="ECO:0000313" key="2">
    <source>
        <dbReference type="EMBL" id="KAF9672797.1"/>
    </source>
</evidence>
<accession>A0A835JKA8</accession>
<organism evidence="2 3">
    <name type="scientific">Salix dunnii</name>
    <dbReference type="NCBI Taxonomy" id="1413687"/>
    <lineage>
        <taxon>Eukaryota</taxon>
        <taxon>Viridiplantae</taxon>
        <taxon>Streptophyta</taxon>
        <taxon>Embryophyta</taxon>
        <taxon>Tracheophyta</taxon>
        <taxon>Spermatophyta</taxon>
        <taxon>Magnoliopsida</taxon>
        <taxon>eudicotyledons</taxon>
        <taxon>Gunneridae</taxon>
        <taxon>Pentapetalae</taxon>
        <taxon>rosids</taxon>
        <taxon>fabids</taxon>
        <taxon>Malpighiales</taxon>
        <taxon>Salicaceae</taxon>
        <taxon>Saliceae</taxon>
        <taxon>Salix</taxon>
    </lineage>
</organism>
<evidence type="ECO:0000313" key="3">
    <source>
        <dbReference type="Proteomes" id="UP000657918"/>
    </source>
</evidence>